<dbReference type="PANTHER" id="PTHR42812:SF17">
    <property type="entry name" value="BETA-XYLOSIDASE C-TERMINAL CONCANAVALIN A-LIKE DOMAIN-CONTAINING PROTEIN-RELATED"/>
    <property type="match status" value="1"/>
</dbReference>
<dbReference type="SUPFAM" id="SSF49899">
    <property type="entry name" value="Concanavalin A-like lectins/glucanases"/>
    <property type="match status" value="1"/>
</dbReference>
<feature type="signal peptide" evidence="7">
    <location>
        <begin position="1"/>
        <end position="22"/>
    </location>
</feature>
<evidence type="ECO:0000256" key="3">
    <source>
        <dbReference type="ARBA" id="ARBA00023295"/>
    </source>
</evidence>
<dbReference type="InterPro" id="IPR006710">
    <property type="entry name" value="Glyco_hydro_43"/>
</dbReference>
<accession>N1S5Y2</accession>
<dbReference type="SUPFAM" id="SSF75005">
    <property type="entry name" value="Arabinanase/levansucrase/invertase"/>
    <property type="match status" value="1"/>
</dbReference>
<feature type="active site" description="Proton donor" evidence="4">
    <location>
        <position position="203"/>
    </location>
</feature>
<dbReference type="Gene3D" id="2.115.10.20">
    <property type="entry name" value="Glycosyl hydrolase domain, family 43"/>
    <property type="match status" value="1"/>
</dbReference>
<dbReference type="STRING" id="1229665.N1S5Y2"/>
<sequence length="588" mass="64777">MIFFILLSILLTCIWWIPSSSSSVSRPRLVQYANPILPGWHSDPSCVHVRGSFYCVTSTFMAFPGLPVYTSRDLVTWNLVSHVWNRHSQLPGFSWKTPGQANGMYAATIRYHKGIYYVICAYLGLSDKPMGVLFKTTDPLDSSQWSNPTILDISEIDPDLFWDDDGKAYLATAGITLQEINVKTGQLGKPSKIWNGTSNEWPEGPHIYKKDGWYYLLIAEGGTSQKHAVSMSRSKAIIGPYKAYEHNPILTNRDTDEYFQSVGHADIFQDSNGHWWGMCLATRSGPSYQHMPMGREAVLFNVTWNEGQWPRLEPVRGRMPRVPLPGLGSPASGKGPLASGNDRFDFTKLTRMPSSFIHHRVPPPNVFSLSNRGLKIRPSRTNLTGDSASKEVVLTGQNGLSLVGRRQSHTLFDFSIDIDFRPRMIGQEAGLTVFRTQLEHIDLGIVRVPIKGSHGSGSQLVFRLRGESPSTTIKTHVTSVPKGWEKAKIRLEVTSSDGYEYIFAVRSVGAPGFRRVIGTVSTTAVSGRGSNGFFIGSMVGAYATCNGAGSGKECPKGGGVSVGKWVYKGVGQRISTDEIIPKSGLIIP</sequence>
<dbReference type="HOGENOM" id="CLU_016508_3_0_1"/>
<protein>
    <submittedName>
        <fullName evidence="9">Xylosidase/arabinosidase</fullName>
    </submittedName>
</protein>
<dbReference type="InterPro" id="IPR023296">
    <property type="entry name" value="Glyco_hydro_beta-prop_sf"/>
</dbReference>
<dbReference type="OrthoDB" id="408373at2759"/>
<dbReference type="CDD" id="cd18833">
    <property type="entry name" value="GH43_PcXyl-like"/>
    <property type="match status" value="1"/>
</dbReference>
<organism evidence="9 10">
    <name type="scientific">Fusarium oxysporum f. sp. cubense (strain race 4)</name>
    <name type="common">Panama disease fungus</name>
    <dbReference type="NCBI Taxonomy" id="2502994"/>
    <lineage>
        <taxon>Eukaryota</taxon>
        <taxon>Fungi</taxon>
        <taxon>Dikarya</taxon>
        <taxon>Ascomycota</taxon>
        <taxon>Pezizomycotina</taxon>
        <taxon>Sordariomycetes</taxon>
        <taxon>Hypocreomycetidae</taxon>
        <taxon>Hypocreales</taxon>
        <taxon>Nectriaceae</taxon>
        <taxon>Fusarium</taxon>
        <taxon>Fusarium oxysporum species complex</taxon>
    </lineage>
</organism>
<dbReference type="Gene3D" id="2.60.120.200">
    <property type="match status" value="1"/>
</dbReference>
<dbReference type="Pfam" id="PF17851">
    <property type="entry name" value="GH43_C2"/>
    <property type="match status" value="1"/>
</dbReference>
<keyword evidence="2 6" id="KW-0378">Hydrolase</keyword>
<feature type="site" description="Important for catalytic activity, responsible for pKa modulation of the active site Glu and correct orientation of both the proton donor and substrate" evidence="5">
    <location>
        <position position="157"/>
    </location>
</feature>
<evidence type="ECO:0000256" key="4">
    <source>
        <dbReference type="PIRSR" id="PIRSR606710-1"/>
    </source>
</evidence>
<evidence type="ECO:0000256" key="1">
    <source>
        <dbReference type="ARBA" id="ARBA00009865"/>
    </source>
</evidence>
<proteinExistence type="inferred from homology"/>
<evidence type="ECO:0000256" key="5">
    <source>
        <dbReference type="PIRSR" id="PIRSR606710-2"/>
    </source>
</evidence>
<dbReference type="AlphaFoldDB" id="N1S5Y2"/>
<feature type="chain" id="PRO_5004112566" evidence="7">
    <location>
        <begin position="23"/>
        <end position="588"/>
    </location>
</feature>
<dbReference type="GO" id="GO:0004553">
    <property type="term" value="F:hydrolase activity, hydrolyzing O-glycosyl compounds"/>
    <property type="evidence" value="ECO:0007669"/>
    <property type="project" value="InterPro"/>
</dbReference>
<gene>
    <name evidence="9" type="ORF">FOC4_g10001489</name>
</gene>
<dbReference type="InterPro" id="IPR041542">
    <property type="entry name" value="GH43_C2"/>
</dbReference>
<evidence type="ECO:0000256" key="6">
    <source>
        <dbReference type="RuleBase" id="RU361187"/>
    </source>
</evidence>
<evidence type="ECO:0000256" key="2">
    <source>
        <dbReference type="ARBA" id="ARBA00022801"/>
    </source>
</evidence>
<dbReference type="PANTHER" id="PTHR42812">
    <property type="entry name" value="BETA-XYLOSIDASE"/>
    <property type="match status" value="1"/>
</dbReference>
<keyword evidence="3 6" id="KW-0326">Glycosidase</keyword>
<comment type="similarity">
    <text evidence="1 6">Belongs to the glycosyl hydrolase 43 family.</text>
</comment>
<evidence type="ECO:0000259" key="8">
    <source>
        <dbReference type="Pfam" id="PF17851"/>
    </source>
</evidence>
<reference evidence="10" key="1">
    <citation type="submission" date="2012-09" db="EMBL/GenBank/DDBJ databases">
        <title>Genome sequencing and comparative transcriptomics of race 1 and race 4 of banana pathogen: Fusarium oxysporum f. sp. cubense.</title>
        <authorList>
            <person name="Fang X."/>
            <person name="Huang J."/>
        </authorList>
    </citation>
    <scope>NUCLEOTIDE SEQUENCE [LARGE SCALE GENOMIC DNA]</scope>
    <source>
        <strain evidence="10">race 4</strain>
    </source>
</reference>
<evidence type="ECO:0000256" key="7">
    <source>
        <dbReference type="SAM" id="SignalP"/>
    </source>
</evidence>
<dbReference type="Proteomes" id="UP000016929">
    <property type="component" value="Unassembled WGS sequence"/>
</dbReference>
<name>N1S5Y2_FUSC4</name>
<reference evidence="10" key="2">
    <citation type="journal article" date="2014" name="PLoS ONE">
        <title>Genome and Transcriptome Analysis of the Fungal Pathogen Fusarium oxysporum f. sp. cubense Causing Banana Vascular Wilt Disease.</title>
        <authorList>
            <person name="Guo L."/>
            <person name="Han L."/>
            <person name="Yang L."/>
            <person name="Zeng H."/>
            <person name="Fan D."/>
            <person name="Zhu Y."/>
            <person name="Feng Y."/>
            <person name="Wang G."/>
            <person name="Peng C."/>
            <person name="Jiang X."/>
            <person name="Zhou D."/>
            <person name="Ni P."/>
            <person name="Liang C."/>
            <person name="Liu L."/>
            <person name="Wang J."/>
            <person name="Mao C."/>
            <person name="Fang X."/>
            <person name="Peng M."/>
            <person name="Huang J."/>
        </authorList>
    </citation>
    <scope>NUCLEOTIDE SEQUENCE [LARGE SCALE GENOMIC DNA]</scope>
    <source>
        <strain evidence="10">race 4</strain>
    </source>
</reference>
<dbReference type="InterPro" id="IPR051795">
    <property type="entry name" value="Glycosyl_Hydrlase_43"/>
</dbReference>
<dbReference type="Pfam" id="PF04616">
    <property type="entry name" value="Glyco_hydro_43"/>
    <property type="match status" value="1"/>
</dbReference>
<evidence type="ECO:0000313" key="10">
    <source>
        <dbReference type="Proteomes" id="UP000016929"/>
    </source>
</evidence>
<keyword evidence="7" id="KW-0732">Signal</keyword>
<dbReference type="InterPro" id="IPR013320">
    <property type="entry name" value="ConA-like_dom_sf"/>
</dbReference>
<evidence type="ECO:0000313" key="9">
    <source>
        <dbReference type="EMBL" id="EMT73524.1"/>
    </source>
</evidence>
<feature type="domain" description="Beta-xylosidase C-terminal Concanavalin A-like" evidence="8">
    <location>
        <begin position="345"/>
        <end position="552"/>
    </location>
</feature>
<feature type="active site" description="Proton acceptor" evidence="4">
    <location>
        <position position="43"/>
    </location>
</feature>
<keyword evidence="10" id="KW-1185">Reference proteome</keyword>
<dbReference type="GO" id="GO:0005975">
    <property type="term" value="P:carbohydrate metabolic process"/>
    <property type="evidence" value="ECO:0007669"/>
    <property type="project" value="InterPro"/>
</dbReference>
<dbReference type="EMBL" id="KB726230">
    <property type="protein sequence ID" value="EMT73524.1"/>
    <property type="molecule type" value="Genomic_DNA"/>
</dbReference>